<evidence type="ECO:0000256" key="4">
    <source>
        <dbReference type="ARBA" id="ARBA00047683"/>
    </source>
</evidence>
<evidence type="ECO:0000256" key="3">
    <source>
        <dbReference type="ARBA" id="ARBA00023239"/>
    </source>
</evidence>
<comment type="catalytic activity">
    <reaction evidence="4">
        <text>chorismate + L-glutamine = anthranilate + pyruvate + L-glutamate + H(+)</text>
        <dbReference type="Rhea" id="RHEA:21732"/>
        <dbReference type="ChEBI" id="CHEBI:15361"/>
        <dbReference type="ChEBI" id="CHEBI:15378"/>
        <dbReference type="ChEBI" id="CHEBI:16567"/>
        <dbReference type="ChEBI" id="CHEBI:29748"/>
        <dbReference type="ChEBI" id="CHEBI:29985"/>
        <dbReference type="ChEBI" id="CHEBI:58359"/>
        <dbReference type="EC" id="4.1.3.27"/>
    </reaction>
</comment>
<keyword evidence="2" id="KW-0315">Glutamine amidotransferase</keyword>
<dbReference type="PANTHER" id="PTHR11236:SF49">
    <property type="entry name" value="ANTHRANILATE SYNTHASE COMPONENT 1"/>
    <property type="match status" value="1"/>
</dbReference>
<organism evidence="7 8">
    <name type="scientific">Burkholderia cepacia</name>
    <name type="common">Pseudomonas cepacia</name>
    <dbReference type="NCBI Taxonomy" id="292"/>
    <lineage>
        <taxon>Bacteria</taxon>
        <taxon>Pseudomonadati</taxon>
        <taxon>Pseudomonadota</taxon>
        <taxon>Betaproteobacteria</taxon>
        <taxon>Burkholderiales</taxon>
        <taxon>Burkholderiaceae</taxon>
        <taxon>Burkholderia</taxon>
        <taxon>Burkholderia cepacia complex</taxon>
    </lineage>
</organism>
<dbReference type="Gene3D" id="3.40.50.880">
    <property type="match status" value="1"/>
</dbReference>
<keyword evidence="3" id="KW-0456">Lyase</keyword>
<evidence type="ECO:0000313" key="7">
    <source>
        <dbReference type="EMBL" id="KVK89351.1"/>
    </source>
</evidence>
<dbReference type="InterPro" id="IPR005801">
    <property type="entry name" value="ADC_synthase"/>
</dbReference>
<dbReference type="SUPFAM" id="SSF56322">
    <property type="entry name" value="ADC synthase"/>
    <property type="match status" value="1"/>
</dbReference>
<dbReference type="PROSITE" id="PS51273">
    <property type="entry name" value="GATASE_TYPE_1"/>
    <property type="match status" value="1"/>
</dbReference>
<evidence type="ECO:0000259" key="6">
    <source>
        <dbReference type="Pfam" id="PF00425"/>
    </source>
</evidence>
<dbReference type="CDD" id="cd01743">
    <property type="entry name" value="GATase1_Anthranilate_Synthase"/>
    <property type="match status" value="1"/>
</dbReference>
<proteinExistence type="predicted"/>
<dbReference type="AlphaFoldDB" id="A0A104DDK4"/>
<dbReference type="Proteomes" id="UP000069001">
    <property type="component" value="Unassembled WGS sequence"/>
</dbReference>
<dbReference type="Gene3D" id="3.60.120.10">
    <property type="entry name" value="Anthranilate synthase"/>
    <property type="match status" value="1"/>
</dbReference>
<sequence>MNAAPNRNLFDRVLDGQAPCFALIARSTGSAGERATIDVFAGAVSYPSSLAELPLAAPTAAGAHRHELLVLVPYRQLHERGFTTHDDGAPLVAITCDEHETVSAQLALAAIPDADTALGERHFDIDDEAYAEIVERVITDEIGTGAGSNFVIKRTLEGNLDDYSPAKALAVFKRLMRREVGAYWIFVIHTGERTFVGATPERHLTLHEGCATMNPISGTYRYPQSGPTVDGINAFLGDRKESDELYMVLDEELKMMARICPAGGQVTGPHLREMARLAHTEYFIVGHTEADVRDLLRETMFAPTVTGSPIESATRVIARHERAGRGYYSGIAALIGRDARGERTLDSAILIRTAEIDRAGHVRIGVGSTLVRHSDAVSEVMETHAKVAALSNAFDPPEAGPALGQHPSVQAALRERNEGIADFWFRPYGGRRREMTDELAELSGCRALIVDAEDHFTAMIAQQLSSLGLATEVCGVHDAVDLARYDVVVMGPGPGDPSDAGDPRIARLYAWLRHLIDEGKPFMAVCLSHQILNAILGIPLVRREVPNQGIQVEIDLFGQRERVGFYNTYVARTARDEMEIDGVGTLAISRDPRTGEVHALRGPTFSSMQFHAESVLTVDGPRILGEAITHAIRREKRTTALTA</sequence>
<dbReference type="Pfam" id="PF00425">
    <property type="entry name" value="Chorismate_bind"/>
    <property type="match status" value="1"/>
</dbReference>
<name>A0A104DDK4_BURCE</name>
<comment type="caution">
    <text evidence="7">The sequence shown here is derived from an EMBL/GenBank/DDBJ whole genome shotgun (WGS) entry which is preliminary data.</text>
</comment>
<dbReference type="InterPro" id="IPR029062">
    <property type="entry name" value="Class_I_gatase-like"/>
</dbReference>
<accession>A0A104DDK4</accession>
<dbReference type="PRINTS" id="PR00096">
    <property type="entry name" value="GATASE"/>
</dbReference>
<dbReference type="EMBL" id="LOYH01000002">
    <property type="protein sequence ID" value="KVK89351.1"/>
    <property type="molecule type" value="Genomic_DNA"/>
</dbReference>
<feature type="domain" description="Chorismate-utilising enzyme C-terminal" evidence="6">
    <location>
        <begin position="127"/>
        <end position="386"/>
    </location>
</feature>
<evidence type="ECO:0000259" key="5">
    <source>
        <dbReference type="Pfam" id="PF00117"/>
    </source>
</evidence>
<dbReference type="InterPro" id="IPR015890">
    <property type="entry name" value="Chorismate_C"/>
</dbReference>
<feature type="domain" description="Glutamine amidotransferase" evidence="5">
    <location>
        <begin position="448"/>
        <end position="626"/>
    </location>
</feature>
<dbReference type="SUPFAM" id="SSF52317">
    <property type="entry name" value="Class I glutamine amidotransferase-like"/>
    <property type="match status" value="1"/>
</dbReference>
<dbReference type="PRINTS" id="PR00097">
    <property type="entry name" value="ANTSNTHASEII"/>
</dbReference>
<dbReference type="Pfam" id="PF00117">
    <property type="entry name" value="GATase"/>
    <property type="match status" value="1"/>
</dbReference>
<dbReference type="InterPro" id="IPR006221">
    <property type="entry name" value="TrpG/PapA_dom"/>
</dbReference>
<evidence type="ECO:0000256" key="1">
    <source>
        <dbReference type="ARBA" id="ARBA00012266"/>
    </source>
</evidence>
<reference evidence="7 8" key="1">
    <citation type="submission" date="2015-11" db="EMBL/GenBank/DDBJ databases">
        <title>Expanding the genomic diversity of Burkholderia species for the development of highly accurate diagnostics.</title>
        <authorList>
            <person name="Sahl J."/>
            <person name="Keim P."/>
            <person name="Wagner D."/>
        </authorList>
    </citation>
    <scope>NUCLEOTIDE SEQUENCE [LARGE SCALE GENOMIC DNA]</scope>
    <source>
        <strain evidence="7 8">MSMB1302</strain>
    </source>
</reference>
<dbReference type="RefSeq" id="WP_059524986.1">
    <property type="nucleotide sequence ID" value="NZ_LOYH01000002.1"/>
</dbReference>
<dbReference type="PANTHER" id="PTHR11236">
    <property type="entry name" value="AMINOBENZOATE/ANTHRANILATE SYNTHASE"/>
    <property type="match status" value="1"/>
</dbReference>
<dbReference type="GO" id="GO:0000162">
    <property type="term" value="P:L-tryptophan biosynthetic process"/>
    <property type="evidence" value="ECO:0007669"/>
    <property type="project" value="TreeGrafter"/>
</dbReference>
<protein>
    <recommendedName>
        <fullName evidence="1">anthranilate synthase</fullName>
        <ecNumber evidence="1">4.1.3.27</ecNumber>
    </recommendedName>
</protein>
<dbReference type="InterPro" id="IPR017926">
    <property type="entry name" value="GATASE"/>
</dbReference>
<evidence type="ECO:0000313" key="8">
    <source>
        <dbReference type="Proteomes" id="UP000069001"/>
    </source>
</evidence>
<dbReference type="InterPro" id="IPR019999">
    <property type="entry name" value="Anth_synth_I-like"/>
</dbReference>
<dbReference type="EC" id="4.1.3.27" evidence="1"/>
<gene>
    <name evidence="7" type="ORF">WS90_36390</name>
</gene>
<evidence type="ECO:0000256" key="2">
    <source>
        <dbReference type="ARBA" id="ARBA00022962"/>
    </source>
</evidence>
<dbReference type="GO" id="GO:0004049">
    <property type="term" value="F:anthranilate synthase activity"/>
    <property type="evidence" value="ECO:0007669"/>
    <property type="project" value="UniProtKB-EC"/>
</dbReference>